<gene>
    <name evidence="3" type="ORF">QBC34DRAFT_463048</name>
</gene>
<dbReference type="Gene3D" id="3.30.360.10">
    <property type="entry name" value="Dihydrodipicolinate Reductase, domain 2"/>
    <property type="match status" value="1"/>
</dbReference>
<protein>
    <submittedName>
        <fullName evidence="3">Oxidoreductase</fullName>
    </submittedName>
</protein>
<dbReference type="GO" id="GO:0000166">
    <property type="term" value="F:nucleotide binding"/>
    <property type="evidence" value="ECO:0007669"/>
    <property type="project" value="InterPro"/>
</dbReference>
<dbReference type="PANTHER" id="PTHR43708:SF1">
    <property type="entry name" value="GALACTOSE_LACTOSE METABOLISM REGULATORY PROTEIN GAL80"/>
    <property type="match status" value="1"/>
</dbReference>
<name>A0AAV9GN90_9PEZI</name>
<proteinExistence type="predicted"/>
<dbReference type="Proteomes" id="UP001321760">
    <property type="component" value="Unassembled WGS sequence"/>
</dbReference>
<evidence type="ECO:0000313" key="3">
    <source>
        <dbReference type="EMBL" id="KAK4449688.1"/>
    </source>
</evidence>
<dbReference type="AlphaFoldDB" id="A0AAV9GN90"/>
<dbReference type="Gene3D" id="3.40.50.720">
    <property type="entry name" value="NAD(P)-binding Rossmann-like Domain"/>
    <property type="match status" value="1"/>
</dbReference>
<reference evidence="3" key="2">
    <citation type="submission" date="2023-05" db="EMBL/GenBank/DDBJ databases">
        <authorList>
            <consortium name="Lawrence Berkeley National Laboratory"/>
            <person name="Steindorff A."/>
            <person name="Hensen N."/>
            <person name="Bonometti L."/>
            <person name="Westerberg I."/>
            <person name="Brannstrom I.O."/>
            <person name="Guillou S."/>
            <person name="Cros-Aarteil S."/>
            <person name="Calhoun S."/>
            <person name="Haridas S."/>
            <person name="Kuo A."/>
            <person name="Mondo S."/>
            <person name="Pangilinan J."/>
            <person name="Riley R."/>
            <person name="Labutti K."/>
            <person name="Andreopoulos B."/>
            <person name="Lipzen A."/>
            <person name="Chen C."/>
            <person name="Yanf M."/>
            <person name="Daum C."/>
            <person name="Ng V."/>
            <person name="Clum A."/>
            <person name="Ohm R."/>
            <person name="Martin F."/>
            <person name="Silar P."/>
            <person name="Natvig D."/>
            <person name="Lalanne C."/>
            <person name="Gautier V."/>
            <person name="Ament-Velasquez S.L."/>
            <person name="Kruys A."/>
            <person name="Hutchinson M.I."/>
            <person name="Powell A.J."/>
            <person name="Barry K."/>
            <person name="Miller A.N."/>
            <person name="Grigoriev I.V."/>
            <person name="Debuchy R."/>
            <person name="Gladieux P."/>
            <person name="Thoren M.H."/>
            <person name="Johannesson H."/>
        </authorList>
    </citation>
    <scope>NUCLEOTIDE SEQUENCE</scope>
    <source>
        <strain evidence="3">PSN243</strain>
    </source>
</reference>
<evidence type="ECO:0000259" key="1">
    <source>
        <dbReference type="Pfam" id="PF01408"/>
    </source>
</evidence>
<reference evidence="3" key="1">
    <citation type="journal article" date="2023" name="Mol. Phylogenet. Evol.">
        <title>Genome-scale phylogeny and comparative genomics of the fungal order Sordariales.</title>
        <authorList>
            <person name="Hensen N."/>
            <person name="Bonometti L."/>
            <person name="Westerberg I."/>
            <person name="Brannstrom I.O."/>
            <person name="Guillou S."/>
            <person name="Cros-Aarteil S."/>
            <person name="Calhoun S."/>
            <person name="Haridas S."/>
            <person name="Kuo A."/>
            <person name="Mondo S."/>
            <person name="Pangilinan J."/>
            <person name="Riley R."/>
            <person name="LaButti K."/>
            <person name="Andreopoulos B."/>
            <person name="Lipzen A."/>
            <person name="Chen C."/>
            <person name="Yan M."/>
            <person name="Daum C."/>
            <person name="Ng V."/>
            <person name="Clum A."/>
            <person name="Steindorff A."/>
            <person name="Ohm R.A."/>
            <person name="Martin F."/>
            <person name="Silar P."/>
            <person name="Natvig D.O."/>
            <person name="Lalanne C."/>
            <person name="Gautier V."/>
            <person name="Ament-Velasquez S.L."/>
            <person name="Kruys A."/>
            <person name="Hutchinson M.I."/>
            <person name="Powell A.J."/>
            <person name="Barry K."/>
            <person name="Miller A.N."/>
            <person name="Grigoriev I.V."/>
            <person name="Debuchy R."/>
            <person name="Gladieux P."/>
            <person name="Hiltunen Thoren M."/>
            <person name="Johannesson H."/>
        </authorList>
    </citation>
    <scope>NUCLEOTIDE SEQUENCE</scope>
    <source>
        <strain evidence="3">PSN243</strain>
    </source>
</reference>
<dbReference type="SUPFAM" id="SSF55347">
    <property type="entry name" value="Glyceraldehyde-3-phosphate dehydrogenase-like, C-terminal domain"/>
    <property type="match status" value="1"/>
</dbReference>
<dbReference type="Pfam" id="PF01408">
    <property type="entry name" value="GFO_IDH_MocA"/>
    <property type="match status" value="1"/>
</dbReference>
<dbReference type="InterPro" id="IPR055080">
    <property type="entry name" value="Gal80p-like_C"/>
</dbReference>
<accession>A0AAV9GN90</accession>
<feature type="domain" description="Gfo/Idh/MocA-like oxidoreductase N-terminal" evidence="1">
    <location>
        <begin position="5"/>
        <end position="135"/>
    </location>
</feature>
<dbReference type="InterPro" id="IPR036291">
    <property type="entry name" value="NAD(P)-bd_dom_sf"/>
</dbReference>
<evidence type="ECO:0000259" key="2">
    <source>
        <dbReference type="Pfam" id="PF22685"/>
    </source>
</evidence>
<dbReference type="PANTHER" id="PTHR43708">
    <property type="entry name" value="CONSERVED EXPRESSED OXIDOREDUCTASE (EUROFUNG)"/>
    <property type="match status" value="1"/>
</dbReference>
<dbReference type="InterPro" id="IPR000683">
    <property type="entry name" value="Gfo/Idh/MocA-like_OxRdtase_N"/>
</dbReference>
<dbReference type="SUPFAM" id="SSF51735">
    <property type="entry name" value="NAD(P)-binding Rossmann-fold domains"/>
    <property type="match status" value="1"/>
</dbReference>
<dbReference type="InterPro" id="IPR051317">
    <property type="entry name" value="Gfo/Idh/MocA_oxidoreduct"/>
</dbReference>
<keyword evidence="4" id="KW-1185">Reference proteome</keyword>
<feature type="domain" description="Gal80p-like C-terminal" evidence="2">
    <location>
        <begin position="144"/>
        <end position="288"/>
    </location>
</feature>
<evidence type="ECO:0000313" key="4">
    <source>
        <dbReference type="Proteomes" id="UP001321760"/>
    </source>
</evidence>
<comment type="caution">
    <text evidence="3">The sequence shown here is derived from an EMBL/GenBank/DDBJ whole genome shotgun (WGS) entry which is preliminary data.</text>
</comment>
<sequence>MKPIRVGIIGLGPKTNTFGPGLWAVQAHLPCLQASPHYQVVAVANSTIESAQRSIASHNLPPTTAAYGSASDLAADPNVDLVVVSVRIQKHFELAQAAIQHGKHIFVEWPLGATLAESTQLAQLARDAGVKTIVGAQARASRVVLAVKQILASGKLGRVLSSHVLANTCLLPVDQWWEGYEFYLDMQSGGNEFYIHFGHFLDSFVDVLGGFETLQAGLHVQWPDVPIVSLQTGEVVRKEYRRTAPDTIMVQGRLESGAVASISFRHSKASVDFTGVKWVISGTEGEMEVVFPEMLGDSSSQWQTANPGAKVVVRVGRETKAEEVDLDELVGPLDEELKGLEPVALNTGLVYSAFARGDEWRYATFETALKTHELLTRIVKAAGWDV</sequence>
<dbReference type="EMBL" id="MU865936">
    <property type="protein sequence ID" value="KAK4449688.1"/>
    <property type="molecule type" value="Genomic_DNA"/>
</dbReference>
<dbReference type="Pfam" id="PF22685">
    <property type="entry name" value="Gal80p_C-like"/>
    <property type="match status" value="1"/>
</dbReference>
<organism evidence="3 4">
    <name type="scientific">Podospora aff. communis PSN243</name>
    <dbReference type="NCBI Taxonomy" id="3040156"/>
    <lineage>
        <taxon>Eukaryota</taxon>
        <taxon>Fungi</taxon>
        <taxon>Dikarya</taxon>
        <taxon>Ascomycota</taxon>
        <taxon>Pezizomycotina</taxon>
        <taxon>Sordariomycetes</taxon>
        <taxon>Sordariomycetidae</taxon>
        <taxon>Sordariales</taxon>
        <taxon>Podosporaceae</taxon>
        <taxon>Podospora</taxon>
    </lineage>
</organism>